<proteinExistence type="predicted"/>
<dbReference type="AlphaFoldDB" id="A0A0A9AFE1"/>
<accession>A0A0A9AFE1</accession>
<reference evidence="1" key="1">
    <citation type="submission" date="2014-09" db="EMBL/GenBank/DDBJ databases">
        <authorList>
            <person name="Magalhaes I.L.F."/>
            <person name="Oliveira U."/>
            <person name="Santos F.R."/>
            <person name="Vidigal T.H.D.A."/>
            <person name="Brescovit A.D."/>
            <person name="Santos A.J."/>
        </authorList>
    </citation>
    <scope>NUCLEOTIDE SEQUENCE</scope>
    <source>
        <tissue evidence="1">Shoot tissue taken approximately 20 cm above the soil surface</tissue>
    </source>
</reference>
<protein>
    <submittedName>
        <fullName evidence="1">Uncharacterized protein</fullName>
    </submittedName>
</protein>
<reference evidence="1" key="2">
    <citation type="journal article" date="2015" name="Data Brief">
        <title>Shoot transcriptome of the giant reed, Arundo donax.</title>
        <authorList>
            <person name="Barrero R.A."/>
            <person name="Guerrero F.D."/>
            <person name="Moolhuijzen P."/>
            <person name="Goolsby J.A."/>
            <person name="Tidwell J."/>
            <person name="Bellgard S.E."/>
            <person name="Bellgard M.I."/>
        </authorList>
    </citation>
    <scope>NUCLEOTIDE SEQUENCE</scope>
    <source>
        <tissue evidence="1">Shoot tissue taken approximately 20 cm above the soil surface</tissue>
    </source>
</reference>
<name>A0A0A9AFE1_ARUDO</name>
<evidence type="ECO:0000313" key="1">
    <source>
        <dbReference type="EMBL" id="JAD45817.1"/>
    </source>
</evidence>
<sequence length="18" mass="2147">MSFNKKNKRKEAALLHKC</sequence>
<dbReference type="EMBL" id="GBRH01252078">
    <property type="protein sequence ID" value="JAD45817.1"/>
    <property type="molecule type" value="Transcribed_RNA"/>
</dbReference>
<organism evidence="1">
    <name type="scientific">Arundo donax</name>
    <name type="common">Giant reed</name>
    <name type="synonym">Donax arundinaceus</name>
    <dbReference type="NCBI Taxonomy" id="35708"/>
    <lineage>
        <taxon>Eukaryota</taxon>
        <taxon>Viridiplantae</taxon>
        <taxon>Streptophyta</taxon>
        <taxon>Embryophyta</taxon>
        <taxon>Tracheophyta</taxon>
        <taxon>Spermatophyta</taxon>
        <taxon>Magnoliopsida</taxon>
        <taxon>Liliopsida</taxon>
        <taxon>Poales</taxon>
        <taxon>Poaceae</taxon>
        <taxon>PACMAD clade</taxon>
        <taxon>Arundinoideae</taxon>
        <taxon>Arundineae</taxon>
        <taxon>Arundo</taxon>
    </lineage>
</organism>